<organism evidence="1">
    <name type="scientific">Staphylococcus xylosus</name>
    <dbReference type="NCBI Taxonomy" id="1288"/>
    <lineage>
        <taxon>Bacteria</taxon>
        <taxon>Bacillati</taxon>
        <taxon>Bacillota</taxon>
        <taxon>Bacilli</taxon>
        <taxon>Bacillales</taxon>
        <taxon>Staphylococcaceae</taxon>
        <taxon>Staphylococcus</taxon>
    </lineage>
</organism>
<dbReference type="EMBL" id="JAGETT010000045">
    <property type="protein sequence ID" value="MBO1919966.1"/>
    <property type="molecule type" value="Genomic_DNA"/>
</dbReference>
<proteinExistence type="predicted"/>
<name>A0A939NDV7_STAXY</name>
<dbReference type="GO" id="GO:0047355">
    <property type="term" value="F:CDP-glycerol glycerophosphotransferase activity"/>
    <property type="evidence" value="ECO:0007669"/>
    <property type="project" value="InterPro"/>
</dbReference>
<evidence type="ECO:0000313" key="1">
    <source>
        <dbReference type="EMBL" id="MBO1919966.1"/>
    </source>
</evidence>
<accession>A0A939NDV7</accession>
<comment type="caution">
    <text evidence="1">The sequence shown here is derived from an EMBL/GenBank/DDBJ whole genome shotgun (WGS) entry which is preliminary data.</text>
</comment>
<protein>
    <submittedName>
        <fullName evidence="1">CDP-glycerol glycerophosphotransferase family protein</fullName>
    </submittedName>
</protein>
<dbReference type="Pfam" id="PF04464">
    <property type="entry name" value="Glyphos_transf"/>
    <property type="match status" value="1"/>
</dbReference>
<gene>
    <name evidence="1" type="ORF">J4710_07690</name>
</gene>
<dbReference type="Gene3D" id="3.40.50.12580">
    <property type="match status" value="1"/>
</dbReference>
<dbReference type="AlphaFoldDB" id="A0A939NDV7"/>
<sequence length="96" mass="10844">MLQATHIIAPNQFMVDKQKSAYSIGGIHVGEVAKVGYPRIDTTLNTTEAQGTELKRMNIGNDKRIVLYAPTWRGETKESNGFDIDKLIYDLKNYLK</sequence>
<dbReference type="InterPro" id="IPR007554">
    <property type="entry name" value="Glycerophosphate_synth"/>
</dbReference>
<dbReference type="GO" id="GO:0016020">
    <property type="term" value="C:membrane"/>
    <property type="evidence" value="ECO:0007669"/>
    <property type="project" value="InterPro"/>
</dbReference>
<reference evidence="1" key="1">
    <citation type="submission" date="2021-03" db="EMBL/GenBank/DDBJ databases">
        <title>Molecular epidemiology and mechanisms of colistin and carbapenem resistance in Enterobacteriaceae from clinical isolates, the environment and porcine samples in Pretoria, South Africa.</title>
        <authorList>
            <person name="Bogoshi D."/>
            <person name="Mbelle N.M."/>
            <person name="Naidoo V."/>
            <person name="Osei Sekyere J."/>
        </authorList>
    </citation>
    <scope>NUCLEOTIDE SEQUENCE</scope>
    <source>
        <strain evidence="1">ESB009</strain>
    </source>
</reference>
<dbReference type="InterPro" id="IPR043148">
    <property type="entry name" value="TagF_C"/>
</dbReference>